<sequence>MNLDRLWFGSPPDLVRDESRSGVFLHICTFSYILSKQTLLDYFFRSGNISCWFVSFYLSYSTICRPSLCISPNMSFNPKAISRNIATRPSSISSLLRILVDLKQEMYMMLIIIRLHKRSHFCFMGLLESILGTCWSRHSLKTWKQVH</sequence>
<accession>A0ACB9F7I8</accession>
<organism evidence="1 2">
    <name type="scientific">Cichorium intybus</name>
    <name type="common">Chicory</name>
    <dbReference type="NCBI Taxonomy" id="13427"/>
    <lineage>
        <taxon>Eukaryota</taxon>
        <taxon>Viridiplantae</taxon>
        <taxon>Streptophyta</taxon>
        <taxon>Embryophyta</taxon>
        <taxon>Tracheophyta</taxon>
        <taxon>Spermatophyta</taxon>
        <taxon>Magnoliopsida</taxon>
        <taxon>eudicotyledons</taxon>
        <taxon>Gunneridae</taxon>
        <taxon>Pentapetalae</taxon>
        <taxon>asterids</taxon>
        <taxon>campanulids</taxon>
        <taxon>Asterales</taxon>
        <taxon>Asteraceae</taxon>
        <taxon>Cichorioideae</taxon>
        <taxon>Cichorieae</taxon>
        <taxon>Cichoriinae</taxon>
        <taxon>Cichorium</taxon>
    </lineage>
</organism>
<proteinExistence type="predicted"/>
<dbReference type="Proteomes" id="UP001055811">
    <property type="component" value="Linkage Group LG03"/>
</dbReference>
<keyword evidence="2" id="KW-1185">Reference proteome</keyword>
<reference evidence="1 2" key="2">
    <citation type="journal article" date="2022" name="Mol. Ecol. Resour.">
        <title>The genomes of chicory, endive, great burdock and yacon provide insights into Asteraceae paleo-polyploidization history and plant inulin production.</title>
        <authorList>
            <person name="Fan W."/>
            <person name="Wang S."/>
            <person name="Wang H."/>
            <person name="Wang A."/>
            <person name="Jiang F."/>
            <person name="Liu H."/>
            <person name="Zhao H."/>
            <person name="Xu D."/>
            <person name="Zhang Y."/>
        </authorList>
    </citation>
    <scope>NUCLEOTIDE SEQUENCE [LARGE SCALE GENOMIC DNA]</scope>
    <source>
        <strain evidence="2">cv. Punajuju</strain>
        <tissue evidence="1">Leaves</tissue>
    </source>
</reference>
<reference evidence="2" key="1">
    <citation type="journal article" date="2022" name="Mol. Ecol. Resour.">
        <title>The genomes of chicory, endive, great burdock and yacon provide insights into Asteraceae palaeo-polyploidization history and plant inulin production.</title>
        <authorList>
            <person name="Fan W."/>
            <person name="Wang S."/>
            <person name="Wang H."/>
            <person name="Wang A."/>
            <person name="Jiang F."/>
            <person name="Liu H."/>
            <person name="Zhao H."/>
            <person name="Xu D."/>
            <person name="Zhang Y."/>
        </authorList>
    </citation>
    <scope>NUCLEOTIDE SEQUENCE [LARGE SCALE GENOMIC DNA]</scope>
    <source>
        <strain evidence="2">cv. Punajuju</strain>
    </source>
</reference>
<dbReference type="EMBL" id="CM042011">
    <property type="protein sequence ID" value="KAI3767219.1"/>
    <property type="molecule type" value="Genomic_DNA"/>
</dbReference>
<name>A0ACB9F7I8_CICIN</name>
<evidence type="ECO:0000313" key="1">
    <source>
        <dbReference type="EMBL" id="KAI3767219.1"/>
    </source>
</evidence>
<protein>
    <submittedName>
        <fullName evidence="1">Uncharacterized protein</fullName>
    </submittedName>
</protein>
<evidence type="ECO:0000313" key="2">
    <source>
        <dbReference type="Proteomes" id="UP001055811"/>
    </source>
</evidence>
<gene>
    <name evidence="1" type="ORF">L2E82_17307</name>
</gene>
<comment type="caution">
    <text evidence="1">The sequence shown here is derived from an EMBL/GenBank/DDBJ whole genome shotgun (WGS) entry which is preliminary data.</text>
</comment>